<feature type="non-terminal residue" evidence="2">
    <location>
        <position position="112"/>
    </location>
</feature>
<dbReference type="InterPro" id="IPR003131">
    <property type="entry name" value="T1-type_BTB"/>
</dbReference>
<feature type="non-terminal residue" evidence="2">
    <location>
        <position position="1"/>
    </location>
</feature>
<dbReference type="AlphaFoldDB" id="A0A0C2FHH6"/>
<dbReference type="GO" id="GO:0051260">
    <property type="term" value="P:protein homooligomerization"/>
    <property type="evidence" value="ECO:0007669"/>
    <property type="project" value="InterPro"/>
</dbReference>
<keyword evidence="2" id="KW-0407">Ion channel</keyword>
<gene>
    <name evidence="2" type="ORF">ANCDUO_25619</name>
</gene>
<organism evidence="2 3">
    <name type="scientific">Ancylostoma duodenale</name>
    <dbReference type="NCBI Taxonomy" id="51022"/>
    <lineage>
        <taxon>Eukaryota</taxon>
        <taxon>Metazoa</taxon>
        <taxon>Ecdysozoa</taxon>
        <taxon>Nematoda</taxon>
        <taxon>Chromadorea</taxon>
        <taxon>Rhabditida</taxon>
        <taxon>Rhabditina</taxon>
        <taxon>Rhabditomorpha</taxon>
        <taxon>Strongyloidea</taxon>
        <taxon>Ancylostomatidae</taxon>
        <taxon>Ancylostomatinae</taxon>
        <taxon>Ancylostoma</taxon>
    </lineage>
</organism>
<evidence type="ECO:0000259" key="1">
    <source>
        <dbReference type="Pfam" id="PF02214"/>
    </source>
</evidence>
<name>A0A0C2FHH6_9BILA</name>
<dbReference type="Pfam" id="PF02214">
    <property type="entry name" value="BTB_2"/>
    <property type="match status" value="1"/>
</dbReference>
<proteinExistence type="predicted"/>
<dbReference type="InterPro" id="IPR011333">
    <property type="entry name" value="SKP1/BTB/POZ_sf"/>
</dbReference>
<feature type="domain" description="Potassium channel tetramerisation-type BTB" evidence="1">
    <location>
        <begin position="28"/>
        <end position="76"/>
    </location>
</feature>
<dbReference type="Proteomes" id="UP000054047">
    <property type="component" value="Unassembled WGS sequence"/>
</dbReference>
<dbReference type="GO" id="GO:0034220">
    <property type="term" value="P:monoatomic ion transmembrane transport"/>
    <property type="evidence" value="ECO:0007669"/>
    <property type="project" value="UniProtKB-KW"/>
</dbReference>
<evidence type="ECO:0000313" key="3">
    <source>
        <dbReference type="Proteomes" id="UP000054047"/>
    </source>
</evidence>
<dbReference type="SUPFAM" id="SSF54695">
    <property type="entry name" value="POZ domain"/>
    <property type="match status" value="1"/>
</dbReference>
<keyword evidence="2" id="KW-0406">Ion transport</keyword>
<keyword evidence="3" id="KW-1185">Reference proteome</keyword>
<dbReference type="OrthoDB" id="296522at2759"/>
<sequence>EEGILKDVPNKKDEYRVLSIDVSRRLENCRLSVFCRKSHIEKLTDCDAYFENSGEYYFERSPIIFEYIVDFFVTEGHKDSFEDKYAGQVPPIKFVCLTKDVRKKVEFILLER</sequence>
<accession>A0A0C2FHH6</accession>
<dbReference type="EMBL" id="KN778368">
    <property type="protein sequence ID" value="KIH44356.1"/>
    <property type="molecule type" value="Genomic_DNA"/>
</dbReference>
<keyword evidence="2" id="KW-0813">Transport</keyword>
<evidence type="ECO:0000313" key="2">
    <source>
        <dbReference type="EMBL" id="KIH44356.1"/>
    </source>
</evidence>
<reference evidence="2 3" key="1">
    <citation type="submission" date="2013-12" db="EMBL/GenBank/DDBJ databases">
        <title>Draft genome of the parsitic nematode Ancylostoma duodenale.</title>
        <authorList>
            <person name="Mitreva M."/>
        </authorList>
    </citation>
    <scope>NUCLEOTIDE SEQUENCE [LARGE SCALE GENOMIC DNA]</scope>
    <source>
        <strain evidence="2 3">Zhejiang</strain>
    </source>
</reference>
<protein>
    <submittedName>
        <fullName evidence="2">K+ channel tetramerization domain protein</fullName>
    </submittedName>
</protein>